<reference evidence="6" key="1">
    <citation type="journal article" date="2017" name="Genome Announc.">
        <title>Draft Genome Sequence of Terrimicrobium sacchariphilum NM-5T, a Facultative Anaerobic Soil Bacterium of the Class Spartobacteria.</title>
        <authorList>
            <person name="Qiu Y.L."/>
            <person name="Tourlousse D.M."/>
            <person name="Matsuura N."/>
            <person name="Ohashi A."/>
            <person name="Sekiguchi Y."/>
        </authorList>
    </citation>
    <scope>NUCLEOTIDE SEQUENCE [LARGE SCALE GENOMIC DNA]</scope>
    <source>
        <strain evidence="6">NM-5</strain>
    </source>
</reference>
<dbReference type="GO" id="GO:0005829">
    <property type="term" value="C:cytosol"/>
    <property type="evidence" value="ECO:0007669"/>
    <property type="project" value="UniProtKB-ARBA"/>
</dbReference>
<dbReference type="Proteomes" id="UP000076023">
    <property type="component" value="Unassembled WGS sequence"/>
</dbReference>
<sequence>MVCVFSLLLACGVILVREKSNLTMNAHSPLLDPVEVGFRLFPNRIVMAPLTRMRAHMPGNIPWALNEEYYRQRSSAGLIISEGTPVSVTGHGYYGTPGIHTAEQVEGWKGVTRAVHNASGHIFLQLWHVGRLSHTDLQPGGAAPLAPSAIAAEGSAHTKEGPKPWSLPRALQIDEISQIVADFARGAAMAKEAGFDGVEIHGANGYLLEQFLSDRINLRDDIYGGSVENRARFFLDVVAAVTAVWGSEYVGVRISPSNTYGTVEHSDRYGTYAHLIGKLNAFHLAYLHIVEPRVAGNIDIDPLHDLGCSRFRPLVTGSTKLISAGGYTRESGERAIAEGHTDLVAYGRSFIANPDLVERFREGAPLNPYDRSTFYGGTEKGYTDYPTLERSLQSV</sequence>
<dbReference type="InterPro" id="IPR045247">
    <property type="entry name" value="Oye-like"/>
</dbReference>
<name>A0A146GAI4_TERSA</name>
<dbReference type="EMBL" id="BDCO01000002">
    <property type="protein sequence ID" value="GAT34431.1"/>
    <property type="molecule type" value="Genomic_DNA"/>
</dbReference>
<dbReference type="GO" id="GO:0016628">
    <property type="term" value="F:oxidoreductase activity, acting on the CH-CH group of donors, NAD or NADP as acceptor"/>
    <property type="evidence" value="ECO:0007669"/>
    <property type="project" value="UniProtKB-ARBA"/>
</dbReference>
<evidence type="ECO:0000256" key="2">
    <source>
        <dbReference type="ARBA" id="ARBA00005979"/>
    </source>
</evidence>
<dbReference type="CDD" id="cd02933">
    <property type="entry name" value="OYE_like_FMN"/>
    <property type="match status" value="1"/>
</dbReference>
<evidence type="ECO:0000313" key="5">
    <source>
        <dbReference type="EMBL" id="GAT34431.1"/>
    </source>
</evidence>
<gene>
    <name evidence="5" type="ORF">TSACC_22856</name>
</gene>
<evidence type="ECO:0000256" key="1">
    <source>
        <dbReference type="ARBA" id="ARBA00001917"/>
    </source>
</evidence>
<dbReference type="SUPFAM" id="SSF51395">
    <property type="entry name" value="FMN-linked oxidoreductases"/>
    <property type="match status" value="1"/>
</dbReference>
<dbReference type="FunFam" id="3.20.20.70:FF:000059">
    <property type="entry name" value="N-ethylmaleimide reductase, FMN-linked"/>
    <property type="match status" value="1"/>
</dbReference>
<accession>A0A146GAI4</accession>
<dbReference type="AlphaFoldDB" id="A0A146GAI4"/>
<dbReference type="GO" id="GO:0010181">
    <property type="term" value="F:FMN binding"/>
    <property type="evidence" value="ECO:0007669"/>
    <property type="project" value="InterPro"/>
</dbReference>
<keyword evidence="3" id="KW-0560">Oxidoreductase</keyword>
<dbReference type="Gene3D" id="3.20.20.70">
    <property type="entry name" value="Aldolase class I"/>
    <property type="match status" value="1"/>
</dbReference>
<dbReference type="InterPro" id="IPR001155">
    <property type="entry name" value="OxRdtase_FMN_N"/>
</dbReference>
<proteinExistence type="inferred from homology"/>
<comment type="cofactor">
    <cofactor evidence="1">
        <name>FMN</name>
        <dbReference type="ChEBI" id="CHEBI:58210"/>
    </cofactor>
</comment>
<evidence type="ECO:0000256" key="3">
    <source>
        <dbReference type="ARBA" id="ARBA00023002"/>
    </source>
</evidence>
<organism evidence="5 6">
    <name type="scientific">Terrimicrobium sacchariphilum</name>
    <dbReference type="NCBI Taxonomy" id="690879"/>
    <lineage>
        <taxon>Bacteria</taxon>
        <taxon>Pseudomonadati</taxon>
        <taxon>Verrucomicrobiota</taxon>
        <taxon>Terrimicrobiia</taxon>
        <taxon>Terrimicrobiales</taxon>
        <taxon>Terrimicrobiaceae</taxon>
        <taxon>Terrimicrobium</taxon>
    </lineage>
</organism>
<evidence type="ECO:0000313" key="6">
    <source>
        <dbReference type="Proteomes" id="UP000076023"/>
    </source>
</evidence>
<protein>
    <submittedName>
        <fullName evidence="5">N-ethylmaleimide reductase</fullName>
    </submittedName>
</protein>
<keyword evidence="6" id="KW-1185">Reference proteome</keyword>
<dbReference type="PANTHER" id="PTHR22893">
    <property type="entry name" value="NADH OXIDOREDUCTASE-RELATED"/>
    <property type="match status" value="1"/>
</dbReference>
<dbReference type="PANTHER" id="PTHR22893:SF91">
    <property type="entry name" value="NADPH DEHYDROGENASE 2-RELATED"/>
    <property type="match status" value="1"/>
</dbReference>
<evidence type="ECO:0000259" key="4">
    <source>
        <dbReference type="Pfam" id="PF00724"/>
    </source>
</evidence>
<comment type="caution">
    <text evidence="5">The sequence shown here is derived from an EMBL/GenBank/DDBJ whole genome shotgun (WGS) entry which is preliminary data.</text>
</comment>
<comment type="similarity">
    <text evidence="2">Belongs to the NADH:flavin oxidoreductase/NADH oxidase family.</text>
</comment>
<dbReference type="NCBIfam" id="NF007899">
    <property type="entry name" value="PRK10605.1"/>
    <property type="match status" value="1"/>
</dbReference>
<dbReference type="InterPro" id="IPR013785">
    <property type="entry name" value="Aldolase_TIM"/>
</dbReference>
<feature type="domain" description="NADH:flavin oxidoreductase/NADH oxidase N-terminal" evidence="4">
    <location>
        <begin position="30"/>
        <end position="367"/>
    </location>
</feature>
<dbReference type="FunCoup" id="A0A146GAI4">
    <property type="interactions" value="319"/>
</dbReference>
<dbReference type="STRING" id="690879.TSACC_22856"/>
<dbReference type="Pfam" id="PF00724">
    <property type="entry name" value="Oxidored_FMN"/>
    <property type="match status" value="1"/>
</dbReference>
<dbReference type="InParanoid" id="A0A146GAI4"/>